<evidence type="ECO:0000313" key="1">
    <source>
        <dbReference type="EMBL" id="JAP16285.1"/>
    </source>
</evidence>
<proteinExistence type="predicted"/>
<organism evidence="1">
    <name type="scientific">Solanum chacoense</name>
    <name type="common">Chaco potato</name>
    <dbReference type="NCBI Taxonomy" id="4108"/>
    <lineage>
        <taxon>Eukaryota</taxon>
        <taxon>Viridiplantae</taxon>
        <taxon>Streptophyta</taxon>
        <taxon>Embryophyta</taxon>
        <taxon>Tracheophyta</taxon>
        <taxon>Spermatophyta</taxon>
        <taxon>Magnoliopsida</taxon>
        <taxon>eudicotyledons</taxon>
        <taxon>Gunneridae</taxon>
        <taxon>Pentapetalae</taxon>
        <taxon>asterids</taxon>
        <taxon>lamiids</taxon>
        <taxon>Solanales</taxon>
        <taxon>Solanaceae</taxon>
        <taxon>Solanoideae</taxon>
        <taxon>Solaneae</taxon>
        <taxon>Solanum</taxon>
    </lineage>
</organism>
<dbReference type="AlphaFoldDB" id="A0A0V0H7X3"/>
<accession>A0A0V0H7X3</accession>
<sequence>MVFWKEDTIPYTEFLMCHPSRIPRSRDPNNLKKTVASELLKHEIIVVHARNLLIVRFYATNEVWRSTFQLLHQFEQHILKFSSNCLLLKV</sequence>
<dbReference type="EMBL" id="GEDG01024028">
    <property type="protein sequence ID" value="JAP16285.1"/>
    <property type="molecule type" value="Transcribed_RNA"/>
</dbReference>
<name>A0A0V0H7X3_SOLCH</name>
<reference evidence="1" key="1">
    <citation type="submission" date="2015-12" db="EMBL/GenBank/DDBJ databases">
        <title>Gene expression during late stages of embryo sac development: a critical building block for successful pollen-pistil interactions.</title>
        <authorList>
            <person name="Liu Y."/>
            <person name="Joly V."/>
            <person name="Sabar M."/>
            <person name="Matton D.P."/>
        </authorList>
    </citation>
    <scope>NUCLEOTIDE SEQUENCE</scope>
</reference>
<protein>
    <submittedName>
        <fullName evidence="1">Putative ovule protein</fullName>
    </submittedName>
</protein>